<proteinExistence type="predicted"/>
<evidence type="ECO:0000256" key="2">
    <source>
        <dbReference type="SAM" id="SignalP"/>
    </source>
</evidence>
<evidence type="ECO:0000313" key="4">
    <source>
        <dbReference type="Proteomes" id="UP000326458"/>
    </source>
</evidence>
<keyword evidence="1" id="KW-0472">Membrane</keyword>
<sequence>MRLADSWKLWLWPAMFLLPVSASVMSRDKPGIQVTFVFSHQMFFIVFILKNY</sequence>
<evidence type="ECO:0000313" key="3">
    <source>
        <dbReference type="EMBL" id="KAB0347045.1"/>
    </source>
</evidence>
<dbReference type="AlphaFoldDB" id="A0A5N3VF65"/>
<accession>A0A5N3VF65</accession>
<keyword evidence="2" id="KW-0732">Signal</keyword>
<keyword evidence="4" id="KW-1185">Reference proteome</keyword>
<name>A0A5N3VF65_MUNMU</name>
<organism evidence="3 4">
    <name type="scientific">Muntiacus muntjak</name>
    <name type="common">Barking deer</name>
    <name type="synonym">Indian muntjac</name>
    <dbReference type="NCBI Taxonomy" id="9888"/>
    <lineage>
        <taxon>Eukaryota</taxon>
        <taxon>Metazoa</taxon>
        <taxon>Chordata</taxon>
        <taxon>Craniata</taxon>
        <taxon>Vertebrata</taxon>
        <taxon>Euteleostomi</taxon>
        <taxon>Mammalia</taxon>
        <taxon>Eutheria</taxon>
        <taxon>Laurasiatheria</taxon>
        <taxon>Artiodactyla</taxon>
        <taxon>Ruminantia</taxon>
        <taxon>Pecora</taxon>
        <taxon>Cervidae</taxon>
        <taxon>Muntiacinae</taxon>
        <taxon>Muntiacus</taxon>
    </lineage>
</organism>
<feature type="chain" id="PRO_5024327907" evidence="2">
    <location>
        <begin position="23"/>
        <end position="52"/>
    </location>
</feature>
<evidence type="ECO:0000256" key="1">
    <source>
        <dbReference type="SAM" id="Phobius"/>
    </source>
</evidence>
<dbReference type="Proteomes" id="UP000326458">
    <property type="component" value="Unassembled WGS sequence"/>
</dbReference>
<comment type="caution">
    <text evidence="3">The sequence shown here is derived from an EMBL/GenBank/DDBJ whole genome shotgun (WGS) entry which is preliminary data.</text>
</comment>
<feature type="transmembrane region" description="Helical" evidence="1">
    <location>
        <begin position="32"/>
        <end position="49"/>
    </location>
</feature>
<reference evidence="3 4" key="1">
    <citation type="submission" date="2019-06" db="EMBL/GenBank/DDBJ databases">
        <title>Discovery of a novel chromosome fission-fusion reversal in muntjac.</title>
        <authorList>
            <person name="Mudd A.B."/>
            <person name="Bredeson J.V."/>
            <person name="Baum R."/>
            <person name="Hockemeyer D."/>
            <person name="Rokhsar D.S."/>
        </authorList>
    </citation>
    <scope>NUCLEOTIDE SEQUENCE [LARGE SCALE GENOMIC DNA]</scope>
    <source>
        <strain evidence="3">UTSW_UCB_Mm</strain>
        <tissue evidence="3">Fibroblast cell line</tissue>
    </source>
</reference>
<dbReference type="EMBL" id="VCEA01000002">
    <property type="protein sequence ID" value="KAB0347045.1"/>
    <property type="molecule type" value="Genomic_DNA"/>
</dbReference>
<gene>
    <name evidence="3" type="ORF">FD754_011902</name>
</gene>
<keyword evidence="1" id="KW-1133">Transmembrane helix</keyword>
<keyword evidence="1" id="KW-0812">Transmembrane</keyword>
<protein>
    <submittedName>
        <fullName evidence="3">Uncharacterized protein</fullName>
    </submittedName>
</protein>
<feature type="signal peptide" evidence="2">
    <location>
        <begin position="1"/>
        <end position="22"/>
    </location>
</feature>